<gene>
    <name evidence="1" type="ORF">B0H16DRAFT_1264563</name>
</gene>
<feature type="non-terminal residue" evidence="1">
    <location>
        <position position="1"/>
    </location>
</feature>
<reference evidence="1" key="1">
    <citation type="submission" date="2023-03" db="EMBL/GenBank/DDBJ databases">
        <title>Massive genome expansion in bonnet fungi (Mycena s.s.) driven by repeated elements and novel gene families across ecological guilds.</title>
        <authorList>
            <consortium name="Lawrence Berkeley National Laboratory"/>
            <person name="Harder C.B."/>
            <person name="Miyauchi S."/>
            <person name="Viragh M."/>
            <person name="Kuo A."/>
            <person name="Thoen E."/>
            <person name="Andreopoulos B."/>
            <person name="Lu D."/>
            <person name="Skrede I."/>
            <person name="Drula E."/>
            <person name="Henrissat B."/>
            <person name="Morin E."/>
            <person name="Kohler A."/>
            <person name="Barry K."/>
            <person name="LaButti K."/>
            <person name="Morin E."/>
            <person name="Salamov A."/>
            <person name="Lipzen A."/>
            <person name="Mereny Z."/>
            <person name="Hegedus B."/>
            <person name="Baldrian P."/>
            <person name="Stursova M."/>
            <person name="Weitz H."/>
            <person name="Taylor A."/>
            <person name="Grigoriev I.V."/>
            <person name="Nagy L.G."/>
            <person name="Martin F."/>
            <person name="Kauserud H."/>
        </authorList>
    </citation>
    <scope>NUCLEOTIDE SEQUENCE</scope>
    <source>
        <strain evidence="1">CBHHK182m</strain>
    </source>
</reference>
<evidence type="ECO:0000313" key="1">
    <source>
        <dbReference type="EMBL" id="KAJ7731522.1"/>
    </source>
</evidence>
<protein>
    <recommendedName>
        <fullName evidence="3">F-box domain-containing protein</fullName>
    </recommendedName>
</protein>
<comment type="caution">
    <text evidence="1">The sequence shown here is derived from an EMBL/GenBank/DDBJ whole genome shotgun (WGS) entry which is preliminary data.</text>
</comment>
<accession>A0AAD7MT41</accession>
<evidence type="ECO:0008006" key="3">
    <source>
        <dbReference type="Google" id="ProtNLM"/>
    </source>
</evidence>
<feature type="non-terminal residue" evidence="1">
    <location>
        <position position="73"/>
    </location>
</feature>
<dbReference type="EMBL" id="JARKIB010000152">
    <property type="protein sequence ID" value="KAJ7731522.1"/>
    <property type="molecule type" value="Genomic_DNA"/>
</dbReference>
<name>A0AAD7MT41_9AGAR</name>
<evidence type="ECO:0000313" key="2">
    <source>
        <dbReference type="Proteomes" id="UP001215598"/>
    </source>
</evidence>
<dbReference type="AlphaFoldDB" id="A0AAD7MT41"/>
<proteinExistence type="predicted"/>
<organism evidence="1 2">
    <name type="scientific">Mycena metata</name>
    <dbReference type="NCBI Taxonomy" id="1033252"/>
    <lineage>
        <taxon>Eukaryota</taxon>
        <taxon>Fungi</taxon>
        <taxon>Dikarya</taxon>
        <taxon>Basidiomycota</taxon>
        <taxon>Agaricomycotina</taxon>
        <taxon>Agaricomycetes</taxon>
        <taxon>Agaricomycetidae</taxon>
        <taxon>Agaricales</taxon>
        <taxon>Marasmiineae</taxon>
        <taxon>Mycenaceae</taxon>
        <taxon>Mycena</taxon>
    </lineage>
</organism>
<sequence length="73" mass="8188">TTMPQLPQELINAILEDAPDSSLGACSMTARAFVATSQRRLFRWMSLVGIAQYEHADRLFEGSPHLAGYMRYV</sequence>
<dbReference type="Proteomes" id="UP001215598">
    <property type="component" value="Unassembled WGS sequence"/>
</dbReference>
<keyword evidence="2" id="KW-1185">Reference proteome</keyword>